<organism evidence="1 2">
    <name type="scientific">Panagrolaimus sp. ES5</name>
    <dbReference type="NCBI Taxonomy" id="591445"/>
    <lineage>
        <taxon>Eukaryota</taxon>
        <taxon>Metazoa</taxon>
        <taxon>Ecdysozoa</taxon>
        <taxon>Nematoda</taxon>
        <taxon>Chromadorea</taxon>
        <taxon>Rhabditida</taxon>
        <taxon>Tylenchina</taxon>
        <taxon>Panagrolaimomorpha</taxon>
        <taxon>Panagrolaimoidea</taxon>
        <taxon>Panagrolaimidae</taxon>
        <taxon>Panagrolaimus</taxon>
    </lineage>
</organism>
<evidence type="ECO:0000313" key="2">
    <source>
        <dbReference type="WBParaSite" id="ES5_v2.g30247.t1"/>
    </source>
</evidence>
<reference evidence="2" key="1">
    <citation type="submission" date="2022-11" db="UniProtKB">
        <authorList>
            <consortium name="WormBaseParasite"/>
        </authorList>
    </citation>
    <scope>IDENTIFICATION</scope>
</reference>
<proteinExistence type="predicted"/>
<dbReference type="Proteomes" id="UP000887579">
    <property type="component" value="Unplaced"/>
</dbReference>
<protein>
    <submittedName>
        <fullName evidence="2">Uncharacterized protein</fullName>
    </submittedName>
</protein>
<sequence length="54" mass="5813">MSDDSSSQMDKRARFAFAKRFAFNGPSRGFAFAKRSPVPAAAVAPLDNSESTES</sequence>
<evidence type="ECO:0000313" key="1">
    <source>
        <dbReference type="Proteomes" id="UP000887579"/>
    </source>
</evidence>
<dbReference type="WBParaSite" id="ES5_v2.g30247.t1">
    <property type="protein sequence ID" value="ES5_v2.g30247.t1"/>
    <property type="gene ID" value="ES5_v2.g30247"/>
</dbReference>
<name>A0AC34GL10_9BILA</name>
<accession>A0AC34GL10</accession>